<evidence type="ECO:0000256" key="3">
    <source>
        <dbReference type="ARBA" id="ARBA00023274"/>
    </source>
</evidence>
<sequence>MRQTTIIKKETVDKKWYILDAKDVPLGRLAAYVASILRGKTKPSFTPNVDMGDNVVIINAKLVGLTAKKDEKKIYYHHSGYPGGLKKITAKNLKEKHPEALVEKAVRGMLPHTKLGRKQFKNLFVYPAEEHRQQAQKPVKLEVK</sequence>
<dbReference type="InterPro" id="IPR005822">
    <property type="entry name" value="Ribosomal_uL13"/>
</dbReference>
<keyword evidence="2 5" id="KW-0689">Ribosomal protein</keyword>
<dbReference type="EMBL" id="SOCH01000003">
    <property type="protein sequence ID" value="TDU97748.1"/>
    <property type="molecule type" value="Genomic_DNA"/>
</dbReference>
<comment type="similarity">
    <text evidence="1 5">Belongs to the universal ribosomal protein uL13 family.</text>
</comment>
<dbReference type="GO" id="GO:0003735">
    <property type="term" value="F:structural constituent of ribosome"/>
    <property type="evidence" value="ECO:0007669"/>
    <property type="project" value="InterPro"/>
</dbReference>
<dbReference type="FunFam" id="3.90.1180.10:FF:000001">
    <property type="entry name" value="50S ribosomal protein L13"/>
    <property type="match status" value="1"/>
</dbReference>
<keyword evidence="3 5" id="KW-0687">Ribonucleoprotein</keyword>
<dbReference type="NCBIfam" id="TIGR01066">
    <property type="entry name" value="rplM_bact"/>
    <property type="match status" value="1"/>
</dbReference>
<dbReference type="GO" id="GO:0017148">
    <property type="term" value="P:negative regulation of translation"/>
    <property type="evidence" value="ECO:0007669"/>
    <property type="project" value="TreeGrafter"/>
</dbReference>
<dbReference type="Pfam" id="PF00572">
    <property type="entry name" value="Ribosomal_L13"/>
    <property type="match status" value="1"/>
</dbReference>
<dbReference type="GO" id="GO:0006412">
    <property type="term" value="P:translation"/>
    <property type="evidence" value="ECO:0007669"/>
    <property type="project" value="UniProtKB-UniRule"/>
</dbReference>
<dbReference type="PANTHER" id="PTHR11545">
    <property type="entry name" value="RIBOSOMAL PROTEIN L13"/>
    <property type="match status" value="1"/>
</dbReference>
<proteinExistence type="inferred from homology"/>
<dbReference type="AlphaFoldDB" id="A0A063YD74"/>
<evidence type="ECO:0000313" key="7">
    <source>
        <dbReference type="Proteomes" id="UP000294882"/>
    </source>
</evidence>
<comment type="subunit">
    <text evidence="5">Part of the 50S ribosomal subunit.</text>
</comment>
<dbReference type="InterPro" id="IPR005823">
    <property type="entry name" value="Ribosomal_uL13_bac-type"/>
</dbReference>
<evidence type="ECO:0000256" key="4">
    <source>
        <dbReference type="ARBA" id="ARBA00035201"/>
    </source>
</evidence>
<organism evidence="6 7">
    <name type="scientific">Metamycoplasma hyosynoviae</name>
    <dbReference type="NCBI Taxonomy" id="29559"/>
    <lineage>
        <taxon>Bacteria</taxon>
        <taxon>Bacillati</taxon>
        <taxon>Mycoplasmatota</taxon>
        <taxon>Mycoplasmoidales</taxon>
        <taxon>Metamycoplasmataceae</taxon>
        <taxon>Metamycoplasma</taxon>
    </lineage>
</organism>
<dbReference type="Gene3D" id="3.90.1180.10">
    <property type="entry name" value="Ribosomal protein L13"/>
    <property type="match status" value="1"/>
</dbReference>
<dbReference type="GO" id="GO:0003729">
    <property type="term" value="F:mRNA binding"/>
    <property type="evidence" value="ECO:0007669"/>
    <property type="project" value="UniProtKB-ARBA"/>
</dbReference>
<comment type="function">
    <text evidence="5">This protein is one of the early assembly proteins of the 50S ribosomal subunit, although it is not seen to bind rRNA by itself. It is important during the early stages of 50S assembly.</text>
</comment>
<dbReference type="Proteomes" id="UP000294882">
    <property type="component" value="Unassembled WGS sequence"/>
</dbReference>
<dbReference type="STRING" id="29559.NPL3_03340"/>
<dbReference type="RefSeq" id="WP_036444777.1">
    <property type="nucleotide sequence ID" value="NZ_JAQRAI010000014.1"/>
</dbReference>
<protein>
    <recommendedName>
        <fullName evidence="4 5">Large ribosomal subunit protein uL13</fullName>
    </recommendedName>
</protein>
<accession>A0A063YD74</accession>
<reference evidence="6 7" key="1">
    <citation type="submission" date="2019-03" db="EMBL/GenBank/DDBJ databases">
        <title>Genomic Encyclopedia of Archaeal and Bacterial Type Strains, Phase II (KMG-II): from individual species to whole genera.</title>
        <authorList>
            <person name="Goeker M."/>
        </authorList>
    </citation>
    <scope>NUCLEOTIDE SEQUENCE [LARGE SCALE GENOMIC DNA]</scope>
    <source>
        <strain evidence="6 7">ATCC 25591</strain>
    </source>
</reference>
<dbReference type="SUPFAM" id="SSF52161">
    <property type="entry name" value="Ribosomal protein L13"/>
    <property type="match status" value="1"/>
</dbReference>
<gene>
    <name evidence="5" type="primary">rplM</name>
    <name evidence="6" type="ORF">JN03_0259</name>
</gene>
<dbReference type="PIRSF" id="PIRSF002181">
    <property type="entry name" value="Ribosomal_L13"/>
    <property type="match status" value="1"/>
</dbReference>
<comment type="caution">
    <text evidence="6">The sequence shown here is derived from an EMBL/GenBank/DDBJ whole genome shotgun (WGS) entry which is preliminary data.</text>
</comment>
<dbReference type="InterPro" id="IPR036899">
    <property type="entry name" value="Ribosomal_uL13_sf"/>
</dbReference>
<dbReference type="GO" id="GO:0022625">
    <property type="term" value="C:cytosolic large ribosomal subunit"/>
    <property type="evidence" value="ECO:0007669"/>
    <property type="project" value="TreeGrafter"/>
</dbReference>
<dbReference type="HAMAP" id="MF_01366">
    <property type="entry name" value="Ribosomal_uL13"/>
    <property type="match status" value="1"/>
</dbReference>
<name>A0A063YD74_9BACT</name>
<evidence type="ECO:0000256" key="5">
    <source>
        <dbReference type="HAMAP-Rule" id="MF_01366"/>
    </source>
</evidence>
<evidence type="ECO:0000256" key="1">
    <source>
        <dbReference type="ARBA" id="ARBA00006227"/>
    </source>
</evidence>
<evidence type="ECO:0000313" key="6">
    <source>
        <dbReference type="EMBL" id="TDU97748.1"/>
    </source>
</evidence>
<dbReference type="CDD" id="cd00392">
    <property type="entry name" value="Ribosomal_L13"/>
    <property type="match status" value="1"/>
</dbReference>
<dbReference type="PANTHER" id="PTHR11545:SF2">
    <property type="entry name" value="LARGE RIBOSOMAL SUBUNIT PROTEIN UL13M"/>
    <property type="match status" value="1"/>
</dbReference>
<evidence type="ECO:0000256" key="2">
    <source>
        <dbReference type="ARBA" id="ARBA00022980"/>
    </source>
</evidence>